<evidence type="ECO:0000256" key="2">
    <source>
        <dbReference type="ARBA" id="ARBA00022692"/>
    </source>
</evidence>
<accession>A0A4D6WN79</accession>
<feature type="transmembrane region" description="Helical" evidence="7">
    <location>
        <begin position="381"/>
        <end position="401"/>
    </location>
</feature>
<dbReference type="InterPro" id="IPR023494">
    <property type="entry name" value="Cyt_c_bgen_Ccs1/CcsB/ResB"/>
</dbReference>
<geneLocation type="plastid" evidence="9"/>
<dbReference type="GO" id="GO:0017004">
    <property type="term" value="P:cytochrome complex assembly"/>
    <property type="evidence" value="ECO:0007669"/>
    <property type="project" value="UniProtKB-UniRule"/>
</dbReference>
<keyword evidence="9" id="KW-0934">Plastid</keyword>
<keyword evidence="2 6" id="KW-0812">Transmembrane</keyword>
<feature type="domain" description="ResB-like" evidence="8">
    <location>
        <begin position="356"/>
        <end position="431"/>
    </location>
</feature>
<feature type="transmembrane region" description="Helical" evidence="7">
    <location>
        <begin position="80"/>
        <end position="102"/>
    </location>
</feature>
<dbReference type="AlphaFoldDB" id="A0A4D6WN79"/>
<evidence type="ECO:0000256" key="7">
    <source>
        <dbReference type="SAM" id="Phobius"/>
    </source>
</evidence>
<feature type="transmembrane region" description="Helical" evidence="7">
    <location>
        <begin position="167"/>
        <end position="192"/>
    </location>
</feature>
<sequence length="443" mass="51939">MLFKNKKNISWIFIKVLANLNFAISILFLVLFSIMLGSIIEQDQSLNYYKFNYPIIDSKFLYLNWRLITFLGLDRIYESWWFIFILFILCCSLIICTFSVQLPSLRNARRWKFIDSNKSKNNNNQKQFLLNNNIKLDQSLINIISCLNYQGYYSFNRKDMVYAYKGLIGRIAPIIVHISLLIILIGSTIGFAGGFTAQEMVPKGEIFHIKNVINSGFNNTIPIDFTFHVESFNIKYNYDYSIQQFFSKVSFIHNRLKNSLSYMISVNFPLRFRGVTLYQTDWQINALRIQIDSSSIIQYTLNKVQIGKSIFWICRLPINAESNIFLILTRLNSFIYLYNDMGEFVHQISLNQVINLDQTYFRIIEIMTSTGLQLKVDPGLFYVYIGFGLLIVSTFVSYISYSQIWFSIKNDTCYLAGSTNRAILDFEEEFQIIQKRYIKNCLT</sequence>
<dbReference type="InterPro" id="IPR007816">
    <property type="entry name" value="ResB-like_domain"/>
</dbReference>
<evidence type="ECO:0000259" key="8">
    <source>
        <dbReference type="Pfam" id="PF05140"/>
    </source>
</evidence>
<dbReference type="Pfam" id="PF05140">
    <property type="entry name" value="ResB"/>
    <property type="match status" value="2"/>
</dbReference>
<feature type="transmembrane region" description="Helical" evidence="7">
    <location>
        <begin position="12"/>
        <end position="40"/>
    </location>
</feature>
<reference evidence="9" key="1">
    <citation type="journal article" date="2019" name="Mol. Phylogenet. Evol.">
        <title>Morphological evolution and classification of the red algal order Ceramiales inferred using plastid phylogenomics.</title>
        <authorList>
            <person name="Diaz-Tapia P."/>
            <person name="Pasella M.M."/>
            <person name="Verbruggen H."/>
            <person name="Maggs C.A."/>
        </authorList>
    </citation>
    <scope>NUCLEOTIDE SEQUENCE</scope>
    <source>
        <strain evidence="9">HV6547_2</strain>
    </source>
</reference>
<dbReference type="HAMAP" id="MF_01392">
    <property type="entry name" value="CytC_Ccs1"/>
    <property type="match status" value="1"/>
</dbReference>
<feature type="domain" description="ResB-like" evidence="8">
    <location>
        <begin position="21"/>
        <end position="294"/>
    </location>
</feature>
<evidence type="ECO:0000256" key="4">
    <source>
        <dbReference type="ARBA" id="ARBA00022989"/>
    </source>
</evidence>
<keyword evidence="4 6" id="KW-1133">Transmembrane helix</keyword>
<evidence type="ECO:0000313" key="9">
    <source>
        <dbReference type="EMBL" id="QCI05139.1"/>
    </source>
</evidence>
<keyword evidence="3 6" id="KW-0201">Cytochrome c-type biogenesis</keyword>
<gene>
    <name evidence="6 9" type="primary">ccs1</name>
    <name evidence="6" type="synonym">ccsB</name>
</gene>
<dbReference type="PANTHER" id="PTHR31566:SF0">
    <property type="entry name" value="CYTOCHROME C BIOGENESIS PROTEIN CCS1, CHLOROPLASTIC"/>
    <property type="match status" value="1"/>
</dbReference>
<organism evidence="9">
    <name type="scientific">Centroceras clavulatum</name>
    <dbReference type="NCBI Taxonomy" id="159503"/>
    <lineage>
        <taxon>Eukaryota</taxon>
        <taxon>Rhodophyta</taxon>
        <taxon>Florideophyceae</taxon>
        <taxon>Rhodymeniophycidae</taxon>
        <taxon>Ceramiales</taxon>
        <taxon>Ceramiaceae</taxon>
        <taxon>Centroceras</taxon>
    </lineage>
</organism>
<evidence type="ECO:0000256" key="3">
    <source>
        <dbReference type="ARBA" id="ARBA00022748"/>
    </source>
</evidence>
<proteinExistence type="inferred from homology"/>
<reference evidence="9" key="2">
    <citation type="submission" date="2019-04" db="EMBL/GenBank/DDBJ databases">
        <authorList>
            <person name="Pasella M."/>
        </authorList>
    </citation>
    <scope>NUCLEOTIDE SEQUENCE</scope>
    <source>
        <strain evidence="9">HV6547_2</strain>
    </source>
</reference>
<dbReference type="PANTHER" id="PTHR31566">
    <property type="entry name" value="CYTOCHROME C BIOGENESIS PROTEIN CCS1, CHLOROPLASTIC"/>
    <property type="match status" value="1"/>
</dbReference>
<comment type="subunit">
    <text evidence="6">May interact with CcsA.</text>
</comment>
<dbReference type="EMBL" id="MK814618">
    <property type="protein sequence ID" value="QCI05139.1"/>
    <property type="molecule type" value="Genomic_DNA"/>
</dbReference>
<name>A0A4D6WN79_9FLOR</name>
<protein>
    <recommendedName>
        <fullName evidence="6">Cytochrome c biogenesis protein CcsB</fullName>
    </recommendedName>
</protein>
<comment type="function">
    <text evidence="6">Required during biogenesis of c-type cytochromes (cytochrome c6 and cytochrome f) at the step of heme attachment.</text>
</comment>
<evidence type="ECO:0000256" key="6">
    <source>
        <dbReference type="HAMAP-Rule" id="MF_01392"/>
    </source>
</evidence>
<evidence type="ECO:0000256" key="5">
    <source>
        <dbReference type="ARBA" id="ARBA00023136"/>
    </source>
</evidence>
<comment type="subcellular location">
    <subcellularLocation>
        <location evidence="6">Cellular thylakoid membrane</location>
        <topology evidence="6">Multi-pass membrane protein</topology>
    </subcellularLocation>
    <subcellularLocation>
        <location evidence="1">Membrane</location>
        <topology evidence="1">Multi-pass membrane protein</topology>
    </subcellularLocation>
</comment>
<evidence type="ECO:0000256" key="1">
    <source>
        <dbReference type="ARBA" id="ARBA00004141"/>
    </source>
</evidence>
<comment type="similarity">
    <text evidence="6">Belongs to the Ccs1/CcsB family.</text>
</comment>
<keyword evidence="5 6" id="KW-0472">Membrane</keyword>
<dbReference type="GO" id="GO:0042651">
    <property type="term" value="C:thylakoid membrane"/>
    <property type="evidence" value="ECO:0007669"/>
    <property type="project" value="UniProtKB-UniRule"/>
</dbReference>
<keyword evidence="6" id="KW-0793">Thylakoid</keyword>